<reference evidence="2 3" key="1">
    <citation type="journal article" date="2022" name="Nat. Plants">
        <title>Genomes of leafy and leafless Platanthera orchids illuminate the evolution of mycoheterotrophy.</title>
        <authorList>
            <person name="Li M.H."/>
            <person name="Liu K.W."/>
            <person name="Li Z."/>
            <person name="Lu H.C."/>
            <person name="Ye Q.L."/>
            <person name="Zhang D."/>
            <person name="Wang J.Y."/>
            <person name="Li Y.F."/>
            <person name="Zhong Z.M."/>
            <person name="Liu X."/>
            <person name="Yu X."/>
            <person name="Liu D.K."/>
            <person name="Tu X.D."/>
            <person name="Liu B."/>
            <person name="Hao Y."/>
            <person name="Liao X.Y."/>
            <person name="Jiang Y.T."/>
            <person name="Sun W.H."/>
            <person name="Chen J."/>
            <person name="Chen Y.Q."/>
            <person name="Ai Y."/>
            <person name="Zhai J.W."/>
            <person name="Wu S.S."/>
            <person name="Zhou Z."/>
            <person name="Hsiao Y.Y."/>
            <person name="Wu W.L."/>
            <person name="Chen Y.Y."/>
            <person name="Lin Y.F."/>
            <person name="Hsu J.L."/>
            <person name="Li C.Y."/>
            <person name="Wang Z.W."/>
            <person name="Zhao X."/>
            <person name="Zhong W.Y."/>
            <person name="Ma X.K."/>
            <person name="Ma L."/>
            <person name="Huang J."/>
            <person name="Chen G.Z."/>
            <person name="Huang M.Z."/>
            <person name="Huang L."/>
            <person name="Peng D.H."/>
            <person name="Luo Y.B."/>
            <person name="Zou S.Q."/>
            <person name="Chen S.P."/>
            <person name="Lan S."/>
            <person name="Tsai W.C."/>
            <person name="Van de Peer Y."/>
            <person name="Liu Z.J."/>
        </authorList>
    </citation>
    <scope>NUCLEOTIDE SEQUENCE [LARGE SCALE GENOMIC DNA]</scope>
    <source>
        <strain evidence="2">Lor287</strain>
    </source>
</reference>
<gene>
    <name evidence="2" type="ORF">KSP39_PZI008797</name>
</gene>
<dbReference type="SUPFAM" id="SSF53098">
    <property type="entry name" value="Ribonuclease H-like"/>
    <property type="match status" value="1"/>
</dbReference>
<evidence type="ECO:0000313" key="3">
    <source>
        <dbReference type="Proteomes" id="UP001418222"/>
    </source>
</evidence>
<dbReference type="GO" id="GO:0004523">
    <property type="term" value="F:RNA-DNA hybrid ribonuclease activity"/>
    <property type="evidence" value="ECO:0007669"/>
    <property type="project" value="InterPro"/>
</dbReference>
<dbReference type="EMBL" id="JBBWWQ010000007">
    <property type="protein sequence ID" value="KAK8942521.1"/>
    <property type="molecule type" value="Genomic_DNA"/>
</dbReference>
<dbReference type="InterPro" id="IPR036397">
    <property type="entry name" value="RNaseH_sf"/>
</dbReference>
<dbReference type="InterPro" id="IPR002156">
    <property type="entry name" value="RNaseH_domain"/>
</dbReference>
<sequence length="168" mass="18731">MPPPSISWCPPPLDWIKINVDGAVYPNNNAGTGIVVRDHLGGILLDAGSGLTHWDPGRVEFAALLSIRRLLTPPMLEAKGVIIEGDCKNVLDFCRKAMHRANWSDDTFMEQDLSFLAELNQVLLRHIPQEANRLADFCAKFGMFNNFNWTDVAMAPPEFLEILQDDVG</sequence>
<feature type="domain" description="RNase H type-1" evidence="1">
    <location>
        <begin position="19"/>
        <end position="141"/>
    </location>
</feature>
<dbReference type="CDD" id="cd06222">
    <property type="entry name" value="RNase_H_like"/>
    <property type="match status" value="1"/>
</dbReference>
<evidence type="ECO:0000259" key="1">
    <source>
        <dbReference type="Pfam" id="PF13456"/>
    </source>
</evidence>
<dbReference type="PANTHER" id="PTHR47723:SF19">
    <property type="entry name" value="POLYNUCLEOTIDYL TRANSFERASE, RIBONUCLEASE H-LIKE SUPERFAMILY PROTEIN"/>
    <property type="match status" value="1"/>
</dbReference>
<dbReference type="InterPro" id="IPR012337">
    <property type="entry name" value="RNaseH-like_sf"/>
</dbReference>
<dbReference type="Pfam" id="PF13456">
    <property type="entry name" value="RVT_3"/>
    <property type="match status" value="1"/>
</dbReference>
<evidence type="ECO:0000313" key="2">
    <source>
        <dbReference type="EMBL" id="KAK8942521.1"/>
    </source>
</evidence>
<organism evidence="2 3">
    <name type="scientific">Platanthera zijinensis</name>
    <dbReference type="NCBI Taxonomy" id="2320716"/>
    <lineage>
        <taxon>Eukaryota</taxon>
        <taxon>Viridiplantae</taxon>
        <taxon>Streptophyta</taxon>
        <taxon>Embryophyta</taxon>
        <taxon>Tracheophyta</taxon>
        <taxon>Spermatophyta</taxon>
        <taxon>Magnoliopsida</taxon>
        <taxon>Liliopsida</taxon>
        <taxon>Asparagales</taxon>
        <taxon>Orchidaceae</taxon>
        <taxon>Orchidoideae</taxon>
        <taxon>Orchideae</taxon>
        <taxon>Orchidinae</taxon>
        <taxon>Platanthera</taxon>
    </lineage>
</organism>
<proteinExistence type="predicted"/>
<dbReference type="InterPro" id="IPR044730">
    <property type="entry name" value="RNase_H-like_dom_plant"/>
</dbReference>
<dbReference type="InterPro" id="IPR053151">
    <property type="entry name" value="RNase_H-like"/>
</dbReference>
<comment type="caution">
    <text evidence="2">The sequence shown here is derived from an EMBL/GenBank/DDBJ whole genome shotgun (WGS) entry which is preliminary data.</text>
</comment>
<dbReference type="AlphaFoldDB" id="A0AAP0BKA5"/>
<dbReference type="PANTHER" id="PTHR47723">
    <property type="entry name" value="OS05G0353850 PROTEIN"/>
    <property type="match status" value="1"/>
</dbReference>
<protein>
    <recommendedName>
        <fullName evidence="1">RNase H type-1 domain-containing protein</fullName>
    </recommendedName>
</protein>
<accession>A0AAP0BKA5</accession>
<name>A0AAP0BKA5_9ASPA</name>
<dbReference type="Proteomes" id="UP001418222">
    <property type="component" value="Unassembled WGS sequence"/>
</dbReference>
<dbReference type="Gene3D" id="3.30.420.10">
    <property type="entry name" value="Ribonuclease H-like superfamily/Ribonuclease H"/>
    <property type="match status" value="1"/>
</dbReference>
<dbReference type="GO" id="GO:0003676">
    <property type="term" value="F:nucleic acid binding"/>
    <property type="evidence" value="ECO:0007669"/>
    <property type="project" value="InterPro"/>
</dbReference>
<keyword evidence="3" id="KW-1185">Reference proteome</keyword>